<organism evidence="2 3">
    <name type="scientific">Actinomadura yumaensis</name>
    <dbReference type="NCBI Taxonomy" id="111807"/>
    <lineage>
        <taxon>Bacteria</taxon>
        <taxon>Bacillati</taxon>
        <taxon>Actinomycetota</taxon>
        <taxon>Actinomycetes</taxon>
        <taxon>Streptosporangiales</taxon>
        <taxon>Thermomonosporaceae</taxon>
        <taxon>Actinomadura</taxon>
    </lineage>
</organism>
<reference evidence="3" key="1">
    <citation type="journal article" date="2019" name="Int. J. Syst. Evol. Microbiol.">
        <title>The Global Catalogue of Microorganisms (GCM) 10K type strain sequencing project: providing services to taxonomists for standard genome sequencing and annotation.</title>
        <authorList>
            <consortium name="The Broad Institute Genomics Platform"/>
            <consortium name="The Broad Institute Genome Sequencing Center for Infectious Disease"/>
            <person name="Wu L."/>
            <person name="Ma J."/>
        </authorList>
    </citation>
    <scope>NUCLEOTIDE SEQUENCE [LARGE SCALE GENOMIC DNA]</scope>
    <source>
        <strain evidence="3">JCM 3369</strain>
    </source>
</reference>
<feature type="domain" description="Microcin J25-processing protein McjB C-terminal" evidence="1">
    <location>
        <begin position="21"/>
        <end position="132"/>
    </location>
</feature>
<dbReference type="RefSeq" id="WP_160825220.1">
    <property type="nucleotide sequence ID" value="NZ_JBHSXE010000001.1"/>
</dbReference>
<proteinExistence type="predicted"/>
<dbReference type="Pfam" id="PF13471">
    <property type="entry name" value="Transglut_core3"/>
    <property type="match status" value="1"/>
</dbReference>
<dbReference type="Proteomes" id="UP001596380">
    <property type="component" value="Unassembled WGS sequence"/>
</dbReference>
<dbReference type="InterPro" id="IPR032708">
    <property type="entry name" value="McjB_C"/>
</dbReference>
<dbReference type="EMBL" id="JBHSXS010000066">
    <property type="protein sequence ID" value="MFC6887040.1"/>
    <property type="molecule type" value="Genomic_DNA"/>
</dbReference>
<dbReference type="InterPro" id="IPR053521">
    <property type="entry name" value="McjB-like"/>
</dbReference>
<name>A0ABW2D1C5_9ACTN</name>
<evidence type="ECO:0000313" key="2">
    <source>
        <dbReference type="EMBL" id="MFC6887040.1"/>
    </source>
</evidence>
<evidence type="ECO:0000313" key="3">
    <source>
        <dbReference type="Proteomes" id="UP001596380"/>
    </source>
</evidence>
<sequence length="145" mass="15552">MTMPVALEPSARVPRLRRAGALVAVGAARLLMRLPPRRLRAVLCALRRGARPATAGEALAARQAVVTVSVQCAGQGCLQRSLATALLCRAGGAWPDWCTGVRMEPFRAHAWVEVGGDPVGERDDIRAFATTMAVRARDVRRRSDG</sequence>
<dbReference type="NCBIfam" id="NF033537">
    <property type="entry name" value="lasso_biosyn_B2"/>
    <property type="match status" value="1"/>
</dbReference>
<accession>A0ABW2D1C5</accession>
<comment type="caution">
    <text evidence="2">The sequence shown here is derived from an EMBL/GenBank/DDBJ whole genome shotgun (WGS) entry which is preliminary data.</text>
</comment>
<gene>
    <name evidence="2" type="ORF">ACFQKB_45255</name>
</gene>
<protein>
    <submittedName>
        <fullName evidence="2">Lasso peptide biosynthesis B2 protein</fullName>
    </submittedName>
</protein>
<evidence type="ECO:0000259" key="1">
    <source>
        <dbReference type="Pfam" id="PF13471"/>
    </source>
</evidence>
<keyword evidence="3" id="KW-1185">Reference proteome</keyword>